<dbReference type="Pfam" id="PF01933">
    <property type="entry name" value="CofD"/>
    <property type="match status" value="1"/>
</dbReference>
<keyword evidence="2" id="KW-0460">Magnesium</keyword>
<dbReference type="EMBL" id="CAEZUX010000107">
    <property type="protein sequence ID" value="CAB4618896.1"/>
    <property type="molecule type" value="Genomic_DNA"/>
</dbReference>
<dbReference type="InterPro" id="IPR038136">
    <property type="entry name" value="CofD-like_dom_sf"/>
</dbReference>
<gene>
    <name evidence="3" type="ORF">UFOPK1874_00906</name>
</gene>
<protein>
    <submittedName>
        <fullName evidence="3">Unannotated protein</fullName>
    </submittedName>
</protein>
<dbReference type="GO" id="GO:0043743">
    <property type="term" value="F:LPPG:FO 2-phospho-L-lactate transferase activity"/>
    <property type="evidence" value="ECO:0007669"/>
    <property type="project" value="InterPro"/>
</dbReference>
<sequence>MILVLAGGVGAARFLTGLIQAVDPSEVVTVVNTGDDTELHGLSISPDIDTVTYTLAQAIDPERGWGLRDETWRAMGALERFESVRPNGSSAAPRWFNLGDTDLATHFYRTARLREGATLAEVTDEVRRAFGLSLSIIPMSNESVRTMVHLEDGAVSFQEYFVKLRHSVPVTGVEFVGADSATFIDPQIITTASTIVIAPSNPIVSIGPIRALNGVEDALRARRNDVVAVSPIVAGAALKGPADRMLVELGHEPTVVGVARMYAPITATLVIDEQDAHLADAVEREGVRCVITDTIMSKPGVAETLARITVQSTPQQGGISWPA</sequence>
<accession>A0A6J6I0R4</accession>
<dbReference type="InterPro" id="IPR010115">
    <property type="entry name" value="FbiA/CofD"/>
</dbReference>
<evidence type="ECO:0000256" key="2">
    <source>
        <dbReference type="ARBA" id="ARBA00022842"/>
    </source>
</evidence>
<dbReference type="PANTHER" id="PTHR43007">
    <property type="entry name" value="2-PHOSPHO-L-LACTATE TRANSFERASE"/>
    <property type="match status" value="1"/>
</dbReference>
<evidence type="ECO:0000256" key="1">
    <source>
        <dbReference type="ARBA" id="ARBA00022679"/>
    </source>
</evidence>
<keyword evidence="1" id="KW-0808">Transferase</keyword>
<dbReference type="Gene3D" id="3.40.50.10680">
    <property type="entry name" value="CofD-like domains"/>
    <property type="match status" value="1"/>
</dbReference>
<name>A0A6J6I0R4_9ZZZZ</name>
<dbReference type="CDD" id="cd07186">
    <property type="entry name" value="CofD_like"/>
    <property type="match status" value="1"/>
</dbReference>
<evidence type="ECO:0000313" key="3">
    <source>
        <dbReference type="EMBL" id="CAB4618896.1"/>
    </source>
</evidence>
<organism evidence="3">
    <name type="scientific">freshwater metagenome</name>
    <dbReference type="NCBI Taxonomy" id="449393"/>
    <lineage>
        <taxon>unclassified sequences</taxon>
        <taxon>metagenomes</taxon>
        <taxon>ecological metagenomes</taxon>
    </lineage>
</organism>
<dbReference type="InterPro" id="IPR002882">
    <property type="entry name" value="CofD"/>
</dbReference>
<dbReference type="Gene3D" id="1.10.8.240">
    <property type="entry name" value="CofD-like domain"/>
    <property type="match status" value="1"/>
</dbReference>
<dbReference type="NCBIfam" id="TIGR01819">
    <property type="entry name" value="F420_cofD"/>
    <property type="match status" value="1"/>
</dbReference>
<dbReference type="GO" id="GO:0000287">
    <property type="term" value="F:magnesium ion binding"/>
    <property type="evidence" value="ECO:0007669"/>
    <property type="project" value="InterPro"/>
</dbReference>
<dbReference type="PANTHER" id="PTHR43007:SF1">
    <property type="entry name" value="2-PHOSPHO-L-LACTATE TRANSFERASE"/>
    <property type="match status" value="1"/>
</dbReference>
<dbReference type="AlphaFoldDB" id="A0A6J6I0R4"/>
<dbReference type="HAMAP" id="MF_01257">
    <property type="entry name" value="CofD"/>
    <property type="match status" value="1"/>
</dbReference>
<reference evidence="3" key="1">
    <citation type="submission" date="2020-05" db="EMBL/GenBank/DDBJ databases">
        <authorList>
            <person name="Chiriac C."/>
            <person name="Salcher M."/>
            <person name="Ghai R."/>
            <person name="Kavagutti S V."/>
        </authorList>
    </citation>
    <scope>NUCLEOTIDE SEQUENCE</scope>
</reference>
<dbReference type="SUPFAM" id="SSF142338">
    <property type="entry name" value="CofD-like"/>
    <property type="match status" value="1"/>
</dbReference>
<proteinExistence type="inferred from homology"/>